<comment type="caution">
    <text evidence="1">The sequence shown here is derived from an EMBL/GenBank/DDBJ whole genome shotgun (WGS) entry which is preliminary data.</text>
</comment>
<evidence type="ECO:0000313" key="1">
    <source>
        <dbReference type="EMBL" id="KAJ8127308.1"/>
    </source>
</evidence>
<organism evidence="1 2">
    <name type="scientific">Lasiodiplodia mahajangana</name>
    <dbReference type="NCBI Taxonomy" id="1108764"/>
    <lineage>
        <taxon>Eukaryota</taxon>
        <taxon>Fungi</taxon>
        <taxon>Dikarya</taxon>
        <taxon>Ascomycota</taxon>
        <taxon>Pezizomycotina</taxon>
        <taxon>Dothideomycetes</taxon>
        <taxon>Dothideomycetes incertae sedis</taxon>
        <taxon>Botryosphaeriales</taxon>
        <taxon>Botryosphaeriaceae</taxon>
        <taxon>Lasiodiplodia</taxon>
    </lineage>
</organism>
<gene>
    <name evidence="1" type="ORF">O1611_g6329</name>
</gene>
<name>A0ACC2JIE3_9PEZI</name>
<sequence>MITRGGRVARGTPGRGGLGGHFIPIRRSKLHVLHFSDHAGKPACMVFRGRETCTLPPLYAIAIYFTHAEAGPSTVDPEALFETIIRHTPLESGCFLRLELFFTPPPGAAAEVDACVAHYRREKSSRGDYTRQIQANQEARSREEEEDGAEAARDSQSLPGLVPSYIDDPNVDWYHGFLYVCPHKDWQSDGQPFRRVLFDPIEQERYADLTRDCGEAEVLAPTLVRWEALRSDFGSGVGSRIFEMSNLKMSNDTTEPWQEAVERGWMSWPYRRCENARTRQYFLVLQTSEKSFLGTLNDQPVEFALITYQSPYYDDQSMPRILSALDYTGPFTLAVLAFNVTPKYYVPGPFGQLPVYDSASIVLADPPSAASGTFTWKAEPVDASGTWTGRQFLYQIDANFPDQSSSSAGAFDLADA</sequence>
<dbReference type="Proteomes" id="UP001153332">
    <property type="component" value="Unassembled WGS sequence"/>
</dbReference>
<proteinExistence type="predicted"/>
<evidence type="ECO:0000313" key="2">
    <source>
        <dbReference type="Proteomes" id="UP001153332"/>
    </source>
</evidence>
<reference evidence="1" key="1">
    <citation type="submission" date="2022-12" db="EMBL/GenBank/DDBJ databases">
        <title>Genome Sequence of Lasiodiplodia mahajangana.</title>
        <authorList>
            <person name="Buettner E."/>
        </authorList>
    </citation>
    <scope>NUCLEOTIDE SEQUENCE</scope>
    <source>
        <strain evidence="1">VT137</strain>
    </source>
</reference>
<keyword evidence="2" id="KW-1185">Reference proteome</keyword>
<protein>
    <submittedName>
        <fullName evidence="1">Uncharacterized protein</fullName>
    </submittedName>
</protein>
<dbReference type="EMBL" id="JAPUUL010001477">
    <property type="protein sequence ID" value="KAJ8127308.1"/>
    <property type="molecule type" value="Genomic_DNA"/>
</dbReference>
<accession>A0ACC2JIE3</accession>